<evidence type="ECO:0000256" key="2">
    <source>
        <dbReference type="SAM" id="Phobius"/>
    </source>
</evidence>
<evidence type="ECO:0000313" key="3">
    <source>
        <dbReference type="EMBL" id="OOL81659.1"/>
    </source>
</evidence>
<feature type="transmembrane region" description="Helical" evidence="2">
    <location>
        <begin position="133"/>
        <end position="152"/>
    </location>
</feature>
<comment type="caution">
    <text evidence="3">The sequence shown here is derived from an EMBL/GenBank/DDBJ whole genome shotgun (WGS) entry which is preliminary data.</text>
</comment>
<dbReference type="AlphaFoldDB" id="A0A1S8KPJ8"/>
<evidence type="ECO:0008006" key="5">
    <source>
        <dbReference type="Google" id="ProtNLM"/>
    </source>
</evidence>
<proteinExistence type="predicted"/>
<dbReference type="InterPro" id="IPR009214">
    <property type="entry name" value="DUF1129"/>
</dbReference>
<accession>A0A1S8KPJ8</accession>
<feature type="transmembrane region" description="Helical" evidence="2">
    <location>
        <begin position="109"/>
        <end position="127"/>
    </location>
</feature>
<sequence>MTKQHIEQTEPTTEDMQQENEKLYQQLTNKNEDYMVKLNRQLDKYGYEESQKIAIVNQMLPVIVEEQANHNLARSIYGSPTEAVAKMNQQSEQPREVEPSPTWQRYLDGSLLIAGVFMIISAISQYIGTQTQVGLISLLVLLALGGAVVILISQYAPDENNKGFLKYILVSTVTLSVLMFFYATLEMIIPRHINILFGSQLASAIGAGLLTLKWFIKSKLNIRGNII</sequence>
<feature type="coiled-coil region" evidence="1">
    <location>
        <begin position="13"/>
        <end position="44"/>
    </location>
</feature>
<reference evidence="3 4" key="1">
    <citation type="submission" date="2017-01" db="EMBL/GenBank/DDBJ databases">
        <title>Complete Genome Sequence of Dolosigranulum pigrum isolated from a Patient with interstitial lung disease.</title>
        <authorList>
            <person name="Mukhopadhyay R."/>
            <person name="Joaquin J."/>
            <person name="Hogue R."/>
            <person name="Fitzgerald S."/>
            <person name="Jospin G."/>
            <person name="Eisen J.A."/>
            <person name="Chaturvedi V."/>
        </authorList>
    </citation>
    <scope>NUCLEOTIDE SEQUENCE [LARGE SCALE GENOMIC DNA]</scope>
    <source>
        <strain evidence="3 4">15S00348</strain>
    </source>
</reference>
<keyword evidence="2" id="KW-0812">Transmembrane</keyword>
<feature type="transmembrane region" description="Helical" evidence="2">
    <location>
        <begin position="164"/>
        <end position="183"/>
    </location>
</feature>
<feature type="transmembrane region" description="Helical" evidence="2">
    <location>
        <begin position="195"/>
        <end position="216"/>
    </location>
</feature>
<name>A0A1S8KPJ8_9LACT</name>
<dbReference type="Pfam" id="PF06570">
    <property type="entry name" value="DUF1129"/>
    <property type="match status" value="1"/>
</dbReference>
<evidence type="ECO:0000256" key="1">
    <source>
        <dbReference type="SAM" id="Coils"/>
    </source>
</evidence>
<gene>
    <name evidence="3" type="ORF">BWX42_08110</name>
</gene>
<evidence type="ECO:0000313" key="4">
    <source>
        <dbReference type="Proteomes" id="UP000190409"/>
    </source>
</evidence>
<organism evidence="3 4">
    <name type="scientific">Dolosigranulum pigrum</name>
    <dbReference type="NCBI Taxonomy" id="29394"/>
    <lineage>
        <taxon>Bacteria</taxon>
        <taxon>Bacillati</taxon>
        <taxon>Bacillota</taxon>
        <taxon>Bacilli</taxon>
        <taxon>Lactobacillales</taxon>
        <taxon>Carnobacteriaceae</taxon>
        <taxon>Dolosigranulum</taxon>
    </lineage>
</organism>
<keyword evidence="2" id="KW-1133">Transmembrane helix</keyword>
<keyword evidence="1" id="KW-0175">Coiled coil</keyword>
<protein>
    <recommendedName>
        <fullName evidence="5">DUF1129 domain-containing protein</fullName>
    </recommendedName>
</protein>
<keyword evidence="2" id="KW-0472">Membrane</keyword>
<dbReference type="EMBL" id="MUYF01000003">
    <property type="protein sequence ID" value="OOL81659.1"/>
    <property type="molecule type" value="Genomic_DNA"/>
</dbReference>
<dbReference type="PIRSF" id="PIRSF033111">
    <property type="entry name" value="UCP033111"/>
    <property type="match status" value="1"/>
</dbReference>
<dbReference type="Proteomes" id="UP000190409">
    <property type="component" value="Unassembled WGS sequence"/>
</dbReference>